<dbReference type="OrthoDB" id="2449818at2759"/>
<evidence type="ECO:0000313" key="3">
    <source>
        <dbReference type="Proteomes" id="UP000233837"/>
    </source>
</evidence>
<feature type="region of interest" description="Disordered" evidence="1">
    <location>
        <begin position="194"/>
        <end position="217"/>
    </location>
</feature>
<dbReference type="PANTHER" id="PTHR32094">
    <property type="entry name" value="FANCONI ANEMIA GROUP E PROTEIN"/>
    <property type="match status" value="1"/>
</dbReference>
<dbReference type="Gene3D" id="1.25.40.480">
    <property type="match status" value="1"/>
</dbReference>
<dbReference type="GO" id="GO:0036297">
    <property type="term" value="P:interstrand cross-link repair"/>
    <property type="evidence" value="ECO:0007669"/>
    <property type="project" value="InterPro"/>
</dbReference>
<dbReference type="AlphaFoldDB" id="A0A2I0WPK9"/>
<dbReference type="GO" id="GO:0043240">
    <property type="term" value="C:Fanconi anaemia nuclear complex"/>
    <property type="evidence" value="ECO:0007669"/>
    <property type="project" value="InterPro"/>
</dbReference>
<accession>A0A2I0WPK9</accession>
<dbReference type="STRING" id="906689.A0A2I0WPK9"/>
<protein>
    <submittedName>
        <fullName evidence="2">Uncharacterized protein</fullName>
    </submittedName>
</protein>
<dbReference type="PANTHER" id="PTHR32094:SF5">
    <property type="entry name" value="FANCONI ANEMIA GROUP E PROTEIN"/>
    <property type="match status" value="1"/>
</dbReference>
<dbReference type="EMBL" id="KZ502491">
    <property type="protein sequence ID" value="PKU77600.1"/>
    <property type="molecule type" value="Genomic_DNA"/>
</dbReference>
<proteinExistence type="predicted"/>
<evidence type="ECO:0000256" key="1">
    <source>
        <dbReference type="SAM" id="MobiDB-lite"/>
    </source>
</evidence>
<evidence type="ECO:0000313" key="2">
    <source>
        <dbReference type="EMBL" id="PKU77600.1"/>
    </source>
</evidence>
<reference evidence="2 3" key="2">
    <citation type="journal article" date="2017" name="Nature">
        <title>The Apostasia genome and the evolution of orchids.</title>
        <authorList>
            <person name="Zhang G.Q."/>
            <person name="Liu K.W."/>
            <person name="Li Z."/>
            <person name="Lohaus R."/>
            <person name="Hsiao Y.Y."/>
            <person name="Niu S.C."/>
            <person name="Wang J.Y."/>
            <person name="Lin Y.C."/>
            <person name="Xu Q."/>
            <person name="Chen L.J."/>
            <person name="Yoshida K."/>
            <person name="Fujiwara S."/>
            <person name="Wang Z.W."/>
            <person name="Zhang Y.Q."/>
            <person name="Mitsuda N."/>
            <person name="Wang M."/>
            <person name="Liu G.H."/>
            <person name="Pecoraro L."/>
            <person name="Huang H.X."/>
            <person name="Xiao X.J."/>
            <person name="Lin M."/>
            <person name="Wu X.Y."/>
            <person name="Wu W.L."/>
            <person name="Chen Y.Y."/>
            <person name="Chang S.B."/>
            <person name="Sakamoto S."/>
            <person name="Ohme-Takagi M."/>
            <person name="Yagi M."/>
            <person name="Zeng S.J."/>
            <person name="Shen C.Y."/>
            <person name="Yeh C.M."/>
            <person name="Luo Y.B."/>
            <person name="Tsai W.C."/>
            <person name="Van de Peer Y."/>
            <person name="Liu Z.J."/>
        </authorList>
    </citation>
    <scope>NUCLEOTIDE SEQUENCE [LARGE SCALE GENOMIC DNA]</scope>
    <source>
        <tissue evidence="2">The whole plant</tissue>
    </source>
</reference>
<dbReference type="Proteomes" id="UP000233837">
    <property type="component" value="Unassembled WGS sequence"/>
</dbReference>
<keyword evidence="3" id="KW-1185">Reference proteome</keyword>
<reference evidence="2 3" key="1">
    <citation type="journal article" date="2016" name="Sci. Rep.">
        <title>The Dendrobium catenatum Lindl. genome sequence provides insights into polysaccharide synthase, floral development and adaptive evolution.</title>
        <authorList>
            <person name="Zhang G.Q."/>
            <person name="Xu Q."/>
            <person name="Bian C."/>
            <person name="Tsai W.C."/>
            <person name="Yeh C.M."/>
            <person name="Liu K.W."/>
            <person name="Yoshida K."/>
            <person name="Zhang L.S."/>
            <person name="Chang S.B."/>
            <person name="Chen F."/>
            <person name="Shi Y."/>
            <person name="Su Y.Y."/>
            <person name="Zhang Y.Q."/>
            <person name="Chen L.J."/>
            <person name="Yin Y."/>
            <person name="Lin M."/>
            <person name="Huang H."/>
            <person name="Deng H."/>
            <person name="Wang Z.W."/>
            <person name="Zhu S.L."/>
            <person name="Zhao X."/>
            <person name="Deng C."/>
            <person name="Niu S.C."/>
            <person name="Huang J."/>
            <person name="Wang M."/>
            <person name="Liu G.H."/>
            <person name="Yang H.J."/>
            <person name="Xiao X.J."/>
            <person name="Hsiao Y.Y."/>
            <person name="Wu W.L."/>
            <person name="Chen Y.Y."/>
            <person name="Mitsuda N."/>
            <person name="Ohme-Takagi M."/>
            <person name="Luo Y.B."/>
            <person name="Van de Peer Y."/>
            <person name="Liu Z.J."/>
        </authorList>
    </citation>
    <scope>NUCLEOTIDE SEQUENCE [LARGE SCALE GENOMIC DNA]</scope>
    <source>
        <tissue evidence="2">The whole plant</tissue>
    </source>
</reference>
<gene>
    <name evidence="2" type="ORF">MA16_Dca012672</name>
</gene>
<organism evidence="2 3">
    <name type="scientific">Dendrobium catenatum</name>
    <dbReference type="NCBI Taxonomy" id="906689"/>
    <lineage>
        <taxon>Eukaryota</taxon>
        <taxon>Viridiplantae</taxon>
        <taxon>Streptophyta</taxon>
        <taxon>Embryophyta</taxon>
        <taxon>Tracheophyta</taxon>
        <taxon>Spermatophyta</taxon>
        <taxon>Magnoliopsida</taxon>
        <taxon>Liliopsida</taxon>
        <taxon>Asparagales</taxon>
        <taxon>Orchidaceae</taxon>
        <taxon>Epidendroideae</taxon>
        <taxon>Malaxideae</taxon>
        <taxon>Dendrobiinae</taxon>
        <taxon>Dendrobium</taxon>
    </lineage>
</organism>
<dbReference type="InterPro" id="IPR039685">
    <property type="entry name" value="FANCE"/>
</dbReference>
<sequence length="487" mass="54118">MEQWLPLFQILLDSPSPEGEASFWLLEQHHELHSPATSAFLSLLLSPSPSPLHSLSSLTASPSSSNPLIWFQTLPFSIQTRILSLLTAESRRFCPRRLQSLACHIMNSDLPFSADHPAFWVRRAARNLFDALPGSVLESEQRASENEFDSLPHWLENVAKTNTLLPWLPVNVSHLKKAAAFEFAKKSRSKELVSKNGKIKPLSESEDNDNSPPPLLSQSIQKANALKAELLAIDCTADSLHLADKIRQLCLESGVGNELKVLELIEPWEATDETLSVLLLHLVNDGGLFSKSWPSYVLCSMALPKLLTLQSPASRALLSATICFCKQHQTAAVEGLIFPLVLHKEGINAMLCDVLVRIIKECLHPSHVSAFCQRLLCGGGKGKKLVFLPGHQGLISEQVVWTESSFHLFQNIMNLDVYFTPDTNDKLVSVIDEMTSKFSHSLKFGNFLLCFVTKCSYAVNTYKVQLRDATEKTSTLVTRSILSRLNA</sequence>
<name>A0A2I0WPK9_9ASPA</name>